<organism evidence="1 2">
    <name type="scientific">Candidatus Wirthbacteria bacterium CG2_30_54_11</name>
    <dbReference type="NCBI Taxonomy" id="1817892"/>
    <lineage>
        <taxon>Bacteria</taxon>
        <taxon>Candidatus Wirthbacteria</taxon>
    </lineage>
</organism>
<dbReference type="Gene3D" id="3.40.50.1100">
    <property type="match status" value="1"/>
</dbReference>
<dbReference type="STRING" id="1817892.AUK40_02130"/>
<protein>
    <recommendedName>
        <fullName evidence="3">Tryptophan synthase beta chain-like PALP domain-containing protein</fullName>
    </recommendedName>
</protein>
<proteinExistence type="predicted"/>
<gene>
    <name evidence="1" type="ORF">AUK40_02130</name>
</gene>
<dbReference type="AlphaFoldDB" id="A0A1J5ILK4"/>
<comment type="caution">
    <text evidence="1">The sequence shown here is derived from an EMBL/GenBank/DDBJ whole genome shotgun (WGS) entry which is preliminary data.</text>
</comment>
<reference evidence="1 2" key="1">
    <citation type="journal article" date="2016" name="Environ. Microbiol.">
        <title>Genomic resolution of a cold subsurface aquifer community provides metabolic insights for novel microbes adapted to high CO concentrations.</title>
        <authorList>
            <person name="Probst A.J."/>
            <person name="Castelle C.J."/>
            <person name="Singh A."/>
            <person name="Brown C.T."/>
            <person name="Anantharaman K."/>
            <person name="Sharon I."/>
            <person name="Hug L.A."/>
            <person name="Burstein D."/>
            <person name="Emerson J.B."/>
            <person name="Thomas B.C."/>
            <person name="Banfield J.F."/>
        </authorList>
    </citation>
    <scope>NUCLEOTIDE SEQUENCE [LARGE SCALE GENOMIC DNA]</scope>
    <source>
        <strain evidence="1">CG2_30_54_11</strain>
    </source>
</reference>
<dbReference type="SUPFAM" id="SSF53686">
    <property type="entry name" value="Tryptophan synthase beta subunit-like PLP-dependent enzymes"/>
    <property type="match status" value="1"/>
</dbReference>
<evidence type="ECO:0000313" key="2">
    <source>
        <dbReference type="Proteomes" id="UP000183245"/>
    </source>
</evidence>
<accession>A0A1J5ILK4</accession>
<evidence type="ECO:0008006" key="3">
    <source>
        <dbReference type="Google" id="ProtNLM"/>
    </source>
</evidence>
<dbReference type="Proteomes" id="UP000183245">
    <property type="component" value="Unassembled WGS sequence"/>
</dbReference>
<sequence length="96" mass="10140">MAAVEAVRQTRGSGWFVRAEEIDQATKQLEKAGILTSWEGCASFAALQKAGQQGAIKGNAVCILTGKRYPSDNAGVVRLPLINSFDEAGSWAGSNL</sequence>
<dbReference type="EMBL" id="MNZT01000040">
    <property type="protein sequence ID" value="OIP98041.1"/>
    <property type="molecule type" value="Genomic_DNA"/>
</dbReference>
<dbReference type="InterPro" id="IPR036052">
    <property type="entry name" value="TrpB-like_PALP_sf"/>
</dbReference>
<name>A0A1J5ILK4_9BACT</name>
<evidence type="ECO:0000313" key="1">
    <source>
        <dbReference type="EMBL" id="OIP98041.1"/>
    </source>
</evidence>